<keyword evidence="1" id="KW-1133">Transmembrane helix</keyword>
<evidence type="ECO:0000256" key="1">
    <source>
        <dbReference type="SAM" id="Phobius"/>
    </source>
</evidence>
<sequence length="85" mass="9992">MNLFLYDDVRIKVVVDVVQEEGVRRSYASINVKLFHNQYFMLALPLSLFFGLRFVLSSEMITTSITQAYFMMERQTEIVKVQNDC</sequence>
<keyword evidence="1" id="KW-0472">Membrane</keyword>
<evidence type="ECO:0000313" key="3">
    <source>
        <dbReference type="Proteomes" id="UP000183832"/>
    </source>
</evidence>
<organism evidence="2 3">
    <name type="scientific">Clunio marinus</name>
    <dbReference type="NCBI Taxonomy" id="568069"/>
    <lineage>
        <taxon>Eukaryota</taxon>
        <taxon>Metazoa</taxon>
        <taxon>Ecdysozoa</taxon>
        <taxon>Arthropoda</taxon>
        <taxon>Hexapoda</taxon>
        <taxon>Insecta</taxon>
        <taxon>Pterygota</taxon>
        <taxon>Neoptera</taxon>
        <taxon>Endopterygota</taxon>
        <taxon>Diptera</taxon>
        <taxon>Nematocera</taxon>
        <taxon>Chironomoidea</taxon>
        <taxon>Chironomidae</taxon>
        <taxon>Clunio</taxon>
    </lineage>
</organism>
<name>A0A1J1HW09_9DIPT</name>
<evidence type="ECO:0000313" key="2">
    <source>
        <dbReference type="EMBL" id="CRK91738.1"/>
    </source>
</evidence>
<gene>
    <name evidence="2" type="ORF">CLUMA_CG005374</name>
</gene>
<proteinExistence type="predicted"/>
<dbReference type="Proteomes" id="UP000183832">
    <property type="component" value="Unassembled WGS sequence"/>
</dbReference>
<reference evidence="2 3" key="1">
    <citation type="submission" date="2015-04" db="EMBL/GenBank/DDBJ databases">
        <authorList>
            <person name="Syromyatnikov M.Y."/>
            <person name="Popov V.N."/>
        </authorList>
    </citation>
    <scope>NUCLEOTIDE SEQUENCE [LARGE SCALE GENOMIC DNA]</scope>
</reference>
<feature type="transmembrane region" description="Helical" evidence="1">
    <location>
        <begin position="39"/>
        <end position="56"/>
    </location>
</feature>
<dbReference type="AlphaFoldDB" id="A0A1J1HW09"/>
<keyword evidence="3" id="KW-1185">Reference proteome</keyword>
<dbReference type="OrthoDB" id="297496at2759"/>
<accession>A0A1J1HW09</accession>
<keyword evidence="1" id="KW-0812">Transmembrane</keyword>
<protein>
    <submittedName>
        <fullName evidence="2">CLUMA_CG005374, isoform A</fullName>
    </submittedName>
</protein>
<dbReference type="EMBL" id="CVRI01000021">
    <property type="protein sequence ID" value="CRK91738.1"/>
    <property type="molecule type" value="Genomic_DNA"/>
</dbReference>